<name>A0ABU4UM36_9GAMM</name>
<reference evidence="1 2" key="1">
    <citation type="submission" date="2023-11" db="EMBL/GenBank/DDBJ databases">
        <authorList>
            <person name="Ouyang M.-Y."/>
        </authorList>
    </citation>
    <scope>NUCLEOTIDE SEQUENCE [LARGE SCALE GENOMIC DNA]</scope>
    <source>
        <strain evidence="1 2">OY6</strain>
    </source>
</reference>
<comment type="caution">
    <text evidence="1">The sequence shown here is derived from an EMBL/GenBank/DDBJ whole genome shotgun (WGS) entry which is preliminary data.</text>
</comment>
<keyword evidence="2" id="KW-1185">Reference proteome</keyword>
<dbReference type="EMBL" id="JAXARY010000040">
    <property type="protein sequence ID" value="MDX8130359.1"/>
    <property type="molecule type" value="Genomic_DNA"/>
</dbReference>
<protein>
    <submittedName>
        <fullName evidence="1">Uncharacterized protein</fullName>
    </submittedName>
</protein>
<proteinExistence type="predicted"/>
<dbReference type="RefSeq" id="WP_319963207.1">
    <property type="nucleotide sequence ID" value="NZ_JAXARY010000040.1"/>
</dbReference>
<evidence type="ECO:0000313" key="1">
    <source>
        <dbReference type="EMBL" id="MDX8130359.1"/>
    </source>
</evidence>
<dbReference type="Proteomes" id="UP001284537">
    <property type="component" value="Unassembled WGS sequence"/>
</dbReference>
<organism evidence="1 2">
    <name type="scientific">Methylomonas defluvii</name>
    <dbReference type="NCBI Taxonomy" id="3045149"/>
    <lineage>
        <taxon>Bacteria</taxon>
        <taxon>Pseudomonadati</taxon>
        <taxon>Pseudomonadota</taxon>
        <taxon>Gammaproteobacteria</taxon>
        <taxon>Methylococcales</taxon>
        <taxon>Methylococcaceae</taxon>
        <taxon>Methylomonas</taxon>
    </lineage>
</organism>
<evidence type="ECO:0000313" key="2">
    <source>
        <dbReference type="Proteomes" id="UP001284537"/>
    </source>
</evidence>
<gene>
    <name evidence="1" type="ORF">QLH52_23915</name>
</gene>
<sequence>MSNVHSLLPKLTVHRQFIDDFVAATAPCFALGMIEERKQKLGLLTLRPGKSIPQQITEPGFNFGHSLLGDAHFEVVHFAFDFYGFGTYNVLVNPNNPLVQAVLDIMVSTGEYFILVIGPNQGVTAFRSEIGKEGLTGLKDNLKRIKRSTTTDAQYQQALSNFQQCPDPPGQLLNWVCRDNIGYLDIASDRLEMTPASPREETVATDDNTCRVSQRRALAELLDRKVNELARAGVGDDFMLLAHMEPDMHLFKRLLDLSDGSGMSDLCAEYPGLYRFAKLLEQIAIGIQSGEIEVPR</sequence>
<accession>A0ABU4UM36</accession>